<name>A0ABN4LUY6_9ALTE</name>
<reference evidence="1 2" key="1">
    <citation type="submission" date="2015-12" db="EMBL/GenBank/DDBJ databases">
        <title>Intraspecies pangenome expansion in the marine bacterium Alteromonas.</title>
        <authorList>
            <person name="Lopez-Perez M."/>
            <person name="Rodriguez-Valera F."/>
        </authorList>
    </citation>
    <scope>NUCLEOTIDE SEQUENCE [LARGE SCALE GENOMIC DNA]</scope>
    <source>
        <strain evidence="1 2">LMG 21861</strain>
        <plasmid evidence="1 2">pASTE61-200</plasmid>
    </source>
</reference>
<keyword evidence="1" id="KW-0614">Plasmid</keyword>
<gene>
    <name evidence="1" type="ORF">AVL57_00030</name>
</gene>
<dbReference type="EMBL" id="CP013927">
    <property type="protein sequence ID" value="AMJ76572.1"/>
    <property type="molecule type" value="Genomic_DNA"/>
</dbReference>
<proteinExistence type="predicted"/>
<sequence>MENWLRTDELEESVSALRMMRDTALKVANDIYQWKWIVIASHNALQGFMVLALRNGNNLTIMPDRLARKWLEAYRADKPLPAERLDSFPNLYEKIKGEDMERLVMSRCFTATAEQDRCVKKLQELRNDFIHFVPKGWSIEVSGLPSLCLAILEIIEFLGWESLNVLWHKKGQREEAESIISELKVTLKALNDQYQKIS</sequence>
<accession>A0ABN4LUY6</accession>
<protein>
    <recommendedName>
        <fullName evidence="3">HEPN AbiU2-like domain-containing protein</fullName>
    </recommendedName>
</protein>
<geneLocation type="plasmid" evidence="1 2">
    <name>pASTE61-200</name>
</geneLocation>
<evidence type="ECO:0008006" key="3">
    <source>
        <dbReference type="Google" id="ProtNLM"/>
    </source>
</evidence>
<evidence type="ECO:0000313" key="2">
    <source>
        <dbReference type="Proteomes" id="UP000056750"/>
    </source>
</evidence>
<organism evidence="1 2">
    <name type="scientific">Alteromonas stellipolaris</name>
    <dbReference type="NCBI Taxonomy" id="233316"/>
    <lineage>
        <taxon>Bacteria</taxon>
        <taxon>Pseudomonadati</taxon>
        <taxon>Pseudomonadota</taxon>
        <taxon>Gammaproteobacteria</taxon>
        <taxon>Alteromonadales</taxon>
        <taxon>Alteromonadaceae</taxon>
        <taxon>Alteromonas/Salinimonas group</taxon>
        <taxon>Alteromonas</taxon>
    </lineage>
</organism>
<dbReference type="Proteomes" id="UP000056750">
    <property type="component" value="Plasmid pASTE61-200"/>
</dbReference>
<evidence type="ECO:0000313" key="1">
    <source>
        <dbReference type="EMBL" id="AMJ76572.1"/>
    </source>
</evidence>
<keyword evidence="2" id="KW-1185">Reference proteome</keyword>